<accession>A0A7K0K686</accession>
<evidence type="ECO:0000256" key="3">
    <source>
        <dbReference type="ARBA" id="ARBA00023002"/>
    </source>
</evidence>
<keyword evidence="7" id="KW-1133">Transmembrane helix</keyword>
<feature type="region of interest" description="Disordered" evidence="6">
    <location>
        <begin position="1"/>
        <end position="27"/>
    </location>
</feature>
<dbReference type="SUPFAM" id="SSF52833">
    <property type="entry name" value="Thioredoxin-like"/>
    <property type="match status" value="1"/>
</dbReference>
<keyword evidence="10" id="KW-1185">Reference proteome</keyword>
<evidence type="ECO:0000259" key="8">
    <source>
        <dbReference type="Pfam" id="PF13462"/>
    </source>
</evidence>
<keyword evidence="5" id="KW-0676">Redox-active center</keyword>
<gene>
    <name evidence="9" type="ORF">FYJ63_10060</name>
</gene>
<evidence type="ECO:0000256" key="2">
    <source>
        <dbReference type="ARBA" id="ARBA00022729"/>
    </source>
</evidence>
<dbReference type="EMBL" id="VUMY01000022">
    <property type="protein sequence ID" value="MST50560.1"/>
    <property type="molecule type" value="Genomic_DNA"/>
</dbReference>
<dbReference type="Gene3D" id="3.40.30.10">
    <property type="entry name" value="Glutaredoxin"/>
    <property type="match status" value="1"/>
</dbReference>
<organism evidence="9 10">
    <name type="scientific">Mobiluncus porci</name>
    <dbReference type="NCBI Taxonomy" id="2652278"/>
    <lineage>
        <taxon>Bacteria</taxon>
        <taxon>Bacillati</taxon>
        <taxon>Actinomycetota</taxon>
        <taxon>Actinomycetes</taxon>
        <taxon>Actinomycetales</taxon>
        <taxon>Actinomycetaceae</taxon>
        <taxon>Mobiluncus</taxon>
    </lineage>
</organism>
<dbReference type="GO" id="GO:0016491">
    <property type="term" value="F:oxidoreductase activity"/>
    <property type="evidence" value="ECO:0007669"/>
    <property type="project" value="UniProtKB-KW"/>
</dbReference>
<dbReference type="Proteomes" id="UP000442535">
    <property type="component" value="Unassembled WGS sequence"/>
</dbReference>
<keyword evidence="3" id="KW-0560">Oxidoreductase</keyword>
<keyword evidence="7" id="KW-0812">Transmembrane</keyword>
<evidence type="ECO:0000256" key="7">
    <source>
        <dbReference type="SAM" id="Phobius"/>
    </source>
</evidence>
<proteinExistence type="inferred from homology"/>
<name>A0A7K0K686_9ACTO</name>
<feature type="transmembrane region" description="Helical" evidence="7">
    <location>
        <begin position="44"/>
        <end position="63"/>
    </location>
</feature>
<feature type="domain" description="Thioredoxin-like fold" evidence="8">
    <location>
        <begin position="138"/>
        <end position="304"/>
    </location>
</feature>
<keyword evidence="2" id="KW-0732">Signal</keyword>
<evidence type="ECO:0000256" key="5">
    <source>
        <dbReference type="ARBA" id="ARBA00023284"/>
    </source>
</evidence>
<reference evidence="9 10" key="1">
    <citation type="submission" date="2019-08" db="EMBL/GenBank/DDBJ databases">
        <title>In-depth cultivation of the pig gut microbiome towards novel bacterial diversity and tailored functional studies.</title>
        <authorList>
            <person name="Wylensek D."/>
            <person name="Hitch T.C.A."/>
            <person name="Clavel T."/>
        </authorList>
    </citation>
    <scope>NUCLEOTIDE SEQUENCE [LARGE SCALE GENOMIC DNA]</scope>
    <source>
        <strain evidence="9 10">RF-GAM-744-WT-7</strain>
    </source>
</reference>
<keyword evidence="7" id="KW-0472">Membrane</keyword>
<evidence type="ECO:0000313" key="10">
    <source>
        <dbReference type="Proteomes" id="UP000442535"/>
    </source>
</evidence>
<dbReference type="InterPro" id="IPR036249">
    <property type="entry name" value="Thioredoxin-like_sf"/>
</dbReference>
<keyword evidence="4" id="KW-1015">Disulfide bond</keyword>
<comment type="similarity">
    <text evidence="1">Belongs to the thioredoxin family. DsbA subfamily.</text>
</comment>
<sequence>MIMAKQKPLGNGAEATDRESVKGSGSASSSEIVVERSAANVATLRALAVLIVLVLIVIAFFLGRASVNPDTNAGGAANPNASASGATNGAANNPEKQLVADFVAQTGLVPGQDFSASLSEENGKSTLAKVAAMVDTPERTLGKSNAPVSITVMSDFSCPMCTQWETKTLPGLQKYIDDGTVKLQWFNLVIFAEQYGSDFAAHGSIAAANQGKLWDFVHAAYNSAGEGNHANYDAAAVLEVAKTAGIPDLAKFEADMNSEAAKAQVDKESNMARSVGVNGTPFFIIGDSVISGALPLEYFERTIQFQKFAAEKA</sequence>
<dbReference type="PANTHER" id="PTHR13887">
    <property type="entry name" value="GLUTATHIONE S-TRANSFERASE KAPPA"/>
    <property type="match status" value="1"/>
</dbReference>
<evidence type="ECO:0000256" key="4">
    <source>
        <dbReference type="ARBA" id="ARBA00023157"/>
    </source>
</evidence>
<evidence type="ECO:0000313" key="9">
    <source>
        <dbReference type="EMBL" id="MST50560.1"/>
    </source>
</evidence>
<evidence type="ECO:0000256" key="6">
    <source>
        <dbReference type="SAM" id="MobiDB-lite"/>
    </source>
</evidence>
<dbReference type="PANTHER" id="PTHR13887:SF14">
    <property type="entry name" value="DISULFIDE BOND FORMATION PROTEIN D"/>
    <property type="match status" value="1"/>
</dbReference>
<comment type="caution">
    <text evidence="9">The sequence shown here is derived from an EMBL/GenBank/DDBJ whole genome shotgun (WGS) entry which is preliminary data.</text>
</comment>
<dbReference type="Pfam" id="PF13462">
    <property type="entry name" value="Thioredoxin_4"/>
    <property type="match status" value="1"/>
</dbReference>
<evidence type="ECO:0000256" key="1">
    <source>
        <dbReference type="ARBA" id="ARBA00005791"/>
    </source>
</evidence>
<dbReference type="AlphaFoldDB" id="A0A7K0K686"/>
<protein>
    <submittedName>
        <fullName evidence="9">Thioredoxin domain-containing protein</fullName>
    </submittedName>
</protein>
<dbReference type="InterPro" id="IPR012336">
    <property type="entry name" value="Thioredoxin-like_fold"/>
</dbReference>